<name>A0A8X6FDM4_TRICU</name>
<reference evidence="1" key="1">
    <citation type="submission" date="2020-07" db="EMBL/GenBank/DDBJ databases">
        <title>Multicomponent nature underlies the extraordinary mechanical properties of spider dragline silk.</title>
        <authorList>
            <person name="Kono N."/>
            <person name="Nakamura H."/>
            <person name="Mori M."/>
            <person name="Yoshida Y."/>
            <person name="Ohtoshi R."/>
            <person name="Malay A.D."/>
            <person name="Moran D.A.P."/>
            <person name="Tomita M."/>
            <person name="Numata K."/>
            <person name="Arakawa K."/>
        </authorList>
    </citation>
    <scope>NUCLEOTIDE SEQUENCE</scope>
</reference>
<gene>
    <name evidence="1" type="ORF">TNCT_378531</name>
</gene>
<keyword evidence="2" id="KW-1185">Reference proteome</keyword>
<evidence type="ECO:0000313" key="2">
    <source>
        <dbReference type="Proteomes" id="UP000887116"/>
    </source>
</evidence>
<protein>
    <submittedName>
        <fullName evidence="1">Uncharacterized protein</fullName>
    </submittedName>
</protein>
<organism evidence="1 2">
    <name type="scientific">Trichonephila clavata</name>
    <name type="common">Joro spider</name>
    <name type="synonym">Nephila clavata</name>
    <dbReference type="NCBI Taxonomy" id="2740835"/>
    <lineage>
        <taxon>Eukaryota</taxon>
        <taxon>Metazoa</taxon>
        <taxon>Ecdysozoa</taxon>
        <taxon>Arthropoda</taxon>
        <taxon>Chelicerata</taxon>
        <taxon>Arachnida</taxon>
        <taxon>Araneae</taxon>
        <taxon>Araneomorphae</taxon>
        <taxon>Entelegynae</taxon>
        <taxon>Araneoidea</taxon>
        <taxon>Nephilidae</taxon>
        <taxon>Trichonephila</taxon>
    </lineage>
</organism>
<evidence type="ECO:0000313" key="1">
    <source>
        <dbReference type="EMBL" id="GFQ76646.1"/>
    </source>
</evidence>
<dbReference type="Proteomes" id="UP000887116">
    <property type="component" value="Unassembled WGS sequence"/>
</dbReference>
<dbReference type="EMBL" id="BMAO01011795">
    <property type="protein sequence ID" value="GFQ76646.1"/>
    <property type="molecule type" value="Genomic_DNA"/>
</dbReference>
<comment type="caution">
    <text evidence="1">The sequence shown here is derived from an EMBL/GenBank/DDBJ whole genome shotgun (WGS) entry which is preliminary data.</text>
</comment>
<dbReference type="AlphaFoldDB" id="A0A8X6FDM4"/>
<accession>A0A8X6FDM4</accession>
<sequence>MKDRLSISGNFCRNNSKRSESATLCDSERRCITRNNSDGFLSPSCSPAKSRRISWLLLSPHRAMTSSFSLEYGFVLTGERITSRTAVAASGDKCAT</sequence>
<proteinExistence type="predicted"/>